<sequence>MILWFSLHFRTLLIRTIIIVSIFTLSLYFLGVSILLEPFNSNLNDKALQSNTTVTHVDLTLTHAIDDNVNATLQQVNDTQIDDTEINDAKTDNTQADDIQANIVEPDTQPNTQPNTQLDTKIIDDSQVNDPQIDNTQLKDTQADNILVNNMQTDTQLNDGNIQYNDTQVDDTLLNNTQADTLLNDTKAGDNITQVDNQLNNSQTNEIQLNNTQVNNIQDNVTFTQIDTRLNGVIIVLVRNSELHQLRKTMRSFEDRWNKKYNYPYVFLNDQNFTQEFMTMTTVLTSAETYYGLIPGYMWGYPPWIDQARAAETRRQMGFRHILYGDSESYRHMCRFNSGFFFRHELIEKYDYYWRLEPGVDYTCDIEYDTFKFIKENNITYGFTISLLELSETIPTLWRTVIDFFYKHPQYIADNNFIRFISSDDMATYNGCHFWSNFEIGDLNFFRSEKYLKFFDFLDRAGGFYYERWGDAPIHSIALLLFLEKSKIHFFNDIGYSHPPFQHCPLNIEYHNSGRCFCDPASNFDDKWGSCMKDWLKT</sequence>
<dbReference type="FunFam" id="3.90.550.10:FF:000051">
    <property type="entry name" value="Alpha-1,2-mannosyltransferase (Ktr4)"/>
    <property type="match status" value="1"/>
</dbReference>
<dbReference type="EMBL" id="WTPW01000108">
    <property type="protein sequence ID" value="KAF0547082.1"/>
    <property type="molecule type" value="Genomic_DNA"/>
</dbReference>
<accession>A0A8H4AZA0</accession>
<name>A0A8H4AZA0_GIGMA</name>
<reference evidence="4 5" key="1">
    <citation type="journal article" date="2019" name="Environ. Microbiol.">
        <title>At the nexus of three kingdoms: the genome of the mycorrhizal fungus Gigaspora margarita provides insights into plant, endobacterial and fungal interactions.</title>
        <authorList>
            <person name="Venice F."/>
            <person name="Ghignone S."/>
            <person name="Salvioli di Fossalunga A."/>
            <person name="Amselem J."/>
            <person name="Novero M."/>
            <person name="Xianan X."/>
            <person name="Sedzielewska Toro K."/>
            <person name="Morin E."/>
            <person name="Lipzen A."/>
            <person name="Grigoriev I.V."/>
            <person name="Henrissat B."/>
            <person name="Martin F.M."/>
            <person name="Bonfante P."/>
        </authorList>
    </citation>
    <scope>NUCLEOTIDE SEQUENCE [LARGE SCALE GENOMIC DNA]</scope>
    <source>
        <strain evidence="4 5">BEG34</strain>
    </source>
</reference>
<protein>
    <submittedName>
        <fullName evidence="4">Glycosyltransferase family 15 protein</fullName>
    </submittedName>
</protein>
<dbReference type="SUPFAM" id="SSF53448">
    <property type="entry name" value="Nucleotide-diphospho-sugar transferases"/>
    <property type="match status" value="1"/>
</dbReference>
<keyword evidence="3" id="KW-0472">Membrane</keyword>
<keyword evidence="3" id="KW-1133">Transmembrane helix</keyword>
<dbReference type="AlphaFoldDB" id="A0A8H4AZA0"/>
<dbReference type="PANTHER" id="PTHR31121">
    <property type="entry name" value="ALPHA-1,2 MANNOSYLTRANSFERASE KTR1"/>
    <property type="match status" value="1"/>
</dbReference>
<proteinExistence type="inferred from homology"/>
<feature type="transmembrane region" description="Helical" evidence="3">
    <location>
        <begin position="12"/>
        <end position="36"/>
    </location>
</feature>
<dbReference type="Gene3D" id="3.90.550.10">
    <property type="entry name" value="Spore Coat Polysaccharide Biosynthesis Protein SpsA, Chain A"/>
    <property type="match status" value="1"/>
</dbReference>
<dbReference type="GO" id="GO:0016020">
    <property type="term" value="C:membrane"/>
    <property type="evidence" value="ECO:0007669"/>
    <property type="project" value="InterPro"/>
</dbReference>
<comment type="similarity">
    <text evidence="1">Belongs to the glycosyltransferase 15 family.</text>
</comment>
<dbReference type="PANTHER" id="PTHR31121:SF6">
    <property type="entry name" value="ALPHA-1,2 MANNOSYLTRANSFERASE KTR1"/>
    <property type="match status" value="1"/>
</dbReference>
<dbReference type="GO" id="GO:0006487">
    <property type="term" value="P:protein N-linked glycosylation"/>
    <property type="evidence" value="ECO:0007669"/>
    <property type="project" value="TreeGrafter"/>
</dbReference>
<evidence type="ECO:0000313" key="5">
    <source>
        <dbReference type="Proteomes" id="UP000439903"/>
    </source>
</evidence>
<evidence type="ECO:0000256" key="1">
    <source>
        <dbReference type="ARBA" id="ARBA00007677"/>
    </source>
</evidence>
<comment type="caution">
    <text evidence="4">The sequence shown here is derived from an EMBL/GenBank/DDBJ whole genome shotgun (WGS) entry which is preliminary data.</text>
</comment>
<keyword evidence="5" id="KW-1185">Reference proteome</keyword>
<gene>
    <name evidence="4" type="ORF">F8M41_000869</name>
</gene>
<keyword evidence="2 4" id="KW-0808">Transferase</keyword>
<dbReference type="Pfam" id="PF01793">
    <property type="entry name" value="Glyco_transf_15"/>
    <property type="match status" value="1"/>
</dbReference>
<dbReference type="InterPro" id="IPR002685">
    <property type="entry name" value="Glyco_trans_15"/>
</dbReference>
<dbReference type="Proteomes" id="UP000439903">
    <property type="component" value="Unassembled WGS sequence"/>
</dbReference>
<evidence type="ECO:0000256" key="3">
    <source>
        <dbReference type="SAM" id="Phobius"/>
    </source>
</evidence>
<dbReference type="OrthoDB" id="439943at2759"/>
<keyword evidence="3" id="KW-0812">Transmembrane</keyword>
<organism evidence="4 5">
    <name type="scientific">Gigaspora margarita</name>
    <dbReference type="NCBI Taxonomy" id="4874"/>
    <lineage>
        <taxon>Eukaryota</taxon>
        <taxon>Fungi</taxon>
        <taxon>Fungi incertae sedis</taxon>
        <taxon>Mucoromycota</taxon>
        <taxon>Glomeromycotina</taxon>
        <taxon>Glomeromycetes</taxon>
        <taxon>Diversisporales</taxon>
        <taxon>Gigasporaceae</taxon>
        <taxon>Gigaspora</taxon>
    </lineage>
</organism>
<dbReference type="GO" id="GO:0005794">
    <property type="term" value="C:Golgi apparatus"/>
    <property type="evidence" value="ECO:0007669"/>
    <property type="project" value="TreeGrafter"/>
</dbReference>
<dbReference type="GO" id="GO:0000032">
    <property type="term" value="P:cell wall mannoprotein biosynthetic process"/>
    <property type="evidence" value="ECO:0007669"/>
    <property type="project" value="TreeGrafter"/>
</dbReference>
<evidence type="ECO:0000256" key="2">
    <source>
        <dbReference type="ARBA" id="ARBA00022679"/>
    </source>
</evidence>
<evidence type="ECO:0000313" key="4">
    <source>
        <dbReference type="EMBL" id="KAF0547082.1"/>
    </source>
</evidence>
<dbReference type="InterPro" id="IPR029044">
    <property type="entry name" value="Nucleotide-diphossugar_trans"/>
</dbReference>
<dbReference type="GO" id="GO:0000026">
    <property type="term" value="F:alpha-1,2-mannosyltransferase activity"/>
    <property type="evidence" value="ECO:0007669"/>
    <property type="project" value="TreeGrafter"/>
</dbReference>